<evidence type="ECO:0000259" key="1">
    <source>
        <dbReference type="Pfam" id="PF02437"/>
    </source>
</evidence>
<comment type="caution">
    <text evidence="2">The sequence shown here is derived from an EMBL/GenBank/DDBJ whole genome shotgun (WGS) entry which is preliminary data.</text>
</comment>
<feature type="domain" description="SKI/SNO/DAC" evidence="1">
    <location>
        <begin position="30"/>
        <end position="116"/>
    </location>
</feature>
<dbReference type="Gene3D" id="3.10.260.20">
    <property type="entry name" value="Ski"/>
    <property type="match status" value="1"/>
</dbReference>
<reference evidence="2" key="1">
    <citation type="submission" date="2019-09" db="EMBL/GenBank/DDBJ databases">
        <title>Bird 10,000 Genomes (B10K) Project - Family phase.</title>
        <authorList>
            <person name="Zhang G."/>
        </authorList>
    </citation>
    <scope>NUCLEOTIDE SEQUENCE</scope>
    <source>
        <strain evidence="2">B10K-DU-001-63</strain>
        <tissue evidence="2">Muscle</tissue>
    </source>
</reference>
<protein>
    <submittedName>
        <fullName evidence="2">SKDA1 protein</fullName>
    </submittedName>
</protein>
<evidence type="ECO:0000313" key="3">
    <source>
        <dbReference type="Proteomes" id="UP000660704"/>
    </source>
</evidence>
<evidence type="ECO:0000313" key="2">
    <source>
        <dbReference type="EMBL" id="NXB73447.1"/>
    </source>
</evidence>
<dbReference type="InterPro" id="IPR003380">
    <property type="entry name" value="SKI/SNO/DAC"/>
</dbReference>
<keyword evidence="3" id="KW-1185">Reference proteome</keyword>
<dbReference type="PANTHER" id="PTHR23187">
    <property type="entry name" value="FLJ44216 PROTEIN-RELATED"/>
    <property type="match status" value="1"/>
</dbReference>
<gene>
    <name evidence="2" type="primary">Skida1_1</name>
    <name evidence="2" type="ORF">DONATR_R14847</name>
</gene>
<dbReference type="InterPro" id="IPR037000">
    <property type="entry name" value="Ski_DNA-bd_sf"/>
</dbReference>
<dbReference type="Proteomes" id="UP000660704">
    <property type="component" value="Unassembled WGS sequence"/>
</dbReference>
<feature type="non-terminal residue" evidence="2">
    <location>
        <position position="122"/>
    </location>
</feature>
<dbReference type="PANTHER" id="PTHR23187:SF1">
    <property type="entry name" value="ELONGIN BC AND POLYCOMB REPRESSIVE COMPLEX 2-ASSOCIATED PROTEIN"/>
    <property type="match status" value="1"/>
</dbReference>
<name>A0A851J3L2_9PASS</name>
<dbReference type="InterPro" id="IPR009061">
    <property type="entry name" value="DNA-bd_dom_put_sf"/>
</dbReference>
<dbReference type="EMBL" id="WBMY01005830">
    <property type="protein sequence ID" value="NXB73447.1"/>
    <property type="molecule type" value="Genomic_DNA"/>
</dbReference>
<dbReference type="SUPFAM" id="SSF46955">
    <property type="entry name" value="Putative DNA-binding domain"/>
    <property type="match status" value="1"/>
</dbReference>
<organism evidence="2 3">
    <name type="scientific">Donacobius atricapilla</name>
    <dbReference type="NCBI Taxonomy" id="237420"/>
    <lineage>
        <taxon>Eukaryota</taxon>
        <taxon>Metazoa</taxon>
        <taxon>Chordata</taxon>
        <taxon>Craniata</taxon>
        <taxon>Vertebrata</taxon>
        <taxon>Euteleostomi</taxon>
        <taxon>Archelosauria</taxon>
        <taxon>Archosauria</taxon>
        <taxon>Dinosauria</taxon>
        <taxon>Saurischia</taxon>
        <taxon>Theropoda</taxon>
        <taxon>Coelurosauria</taxon>
        <taxon>Aves</taxon>
        <taxon>Neognathae</taxon>
        <taxon>Neoaves</taxon>
        <taxon>Telluraves</taxon>
        <taxon>Australaves</taxon>
        <taxon>Passeriformes</taxon>
        <taxon>Mimidae</taxon>
        <taxon>Donacobius</taxon>
    </lineage>
</organism>
<dbReference type="AlphaFoldDB" id="A0A851J3L2"/>
<feature type="non-terminal residue" evidence="2">
    <location>
        <position position="1"/>
    </location>
</feature>
<dbReference type="InterPro" id="IPR052119">
    <property type="entry name" value="ElonginBC-PRC2_ViralRestrict"/>
</dbReference>
<accession>A0A851J3L2</accession>
<sequence length="122" mass="13363">MFLTCEGTLGMAAAPPAYPGPADFHAGYQEIRGINLGYLQMGGTRMFALAQALGGLFQDIPRTTISERMESLKIKRRRCDLAELRTLKAMRSVPTRAAKCSLISRADLEALCASCQSLRPLR</sequence>
<proteinExistence type="predicted"/>
<dbReference type="Pfam" id="PF02437">
    <property type="entry name" value="Ski_Sno_DHD"/>
    <property type="match status" value="1"/>
</dbReference>